<dbReference type="Pfam" id="PF00171">
    <property type="entry name" value="Aldedh"/>
    <property type="match status" value="1"/>
</dbReference>
<dbReference type="InterPro" id="IPR016163">
    <property type="entry name" value="Ald_DH_C"/>
</dbReference>
<keyword evidence="7" id="KW-1185">Reference proteome</keyword>
<dbReference type="InterPro" id="IPR029510">
    <property type="entry name" value="Ald_DH_CS_GLU"/>
</dbReference>
<dbReference type="InterPro" id="IPR016161">
    <property type="entry name" value="Ald_DH/histidinol_DH"/>
</dbReference>
<comment type="similarity">
    <text evidence="1 4">Belongs to the aldehyde dehydrogenase family.</text>
</comment>
<evidence type="ECO:0000313" key="6">
    <source>
        <dbReference type="EMBL" id="SEG90147.1"/>
    </source>
</evidence>
<dbReference type="PANTHER" id="PTHR42804:SF1">
    <property type="entry name" value="ALDEHYDE DEHYDROGENASE-RELATED"/>
    <property type="match status" value="1"/>
</dbReference>
<organism evidence="6 7">
    <name type="scientific">Thermomonospora echinospora</name>
    <dbReference type="NCBI Taxonomy" id="1992"/>
    <lineage>
        <taxon>Bacteria</taxon>
        <taxon>Bacillati</taxon>
        <taxon>Actinomycetota</taxon>
        <taxon>Actinomycetes</taxon>
        <taxon>Streptosporangiales</taxon>
        <taxon>Thermomonosporaceae</taxon>
        <taxon>Thermomonospora</taxon>
    </lineage>
</organism>
<sequence>MSTRQQDARVIDGNRRPEWARSAVYVDGGWRETAAGRTVEVENPATEAVIGTAADAGVADTEAAVSAAAAAFPSWSALPPPERLAVLERVYTGLERRRDLLVETTIAEIGAPLRVAREAHVDTGMAVLRAYLDAAEELAWQERVGNSLVLREGIGVAACITPWNYPFYQVLAKIGGALVAGATVVLKPAELTPLSAYLLTDTIDEAGIPAGVFNLIPGPGRVVGEALAGHPAVDAVSFTGSTRVGARVAALAAASIKRVSLELGGKSASVILPGADLEPAVRASVEAAMLNSGQTCTAWTRLLVPRADLETALRLAAARADTLVVGDPTRPETDLGPVASPAQRHTVTGFIERAVADGARIVTGGTERPAGLARGHYVRPTIVTDVAPDAEIVQEEVFGPVLTVQPYDSIEEAVALANGTPYGLAGAVWGPDQGAAVAVARRLRTGQVDINGGAFNPAAPFGGYGRSGNGRELGRWGIEEFLETKALQL</sequence>
<dbReference type="GO" id="GO:0016620">
    <property type="term" value="F:oxidoreductase activity, acting on the aldehyde or oxo group of donors, NAD or NADP as acceptor"/>
    <property type="evidence" value="ECO:0007669"/>
    <property type="project" value="InterPro"/>
</dbReference>
<dbReference type="PROSITE" id="PS00687">
    <property type="entry name" value="ALDEHYDE_DEHYDR_GLU"/>
    <property type="match status" value="1"/>
</dbReference>
<feature type="domain" description="Aldehyde dehydrogenase" evidence="5">
    <location>
        <begin position="30"/>
        <end position="486"/>
    </location>
</feature>
<dbReference type="FunFam" id="3.40.605.10:FF:000007">
    <property type="entry name" value="NAD/NADP-dependent betaine aldehyde dehydrogenase"/>
    <property type="match status" value="1"/>
</dbReference>
<name>A0A1H6DXT6_9ACTN</name>
<dbReference type="EMBL" id="FNVO01000025">
    <property type="protein sequence ID" value="SEG90147.1"/>
    <property type="molecule type" value="Genomic_DNA"/>
</dbReference>
<evidence type="ECO:0000256" key="1">
    <source>
        <dbReference type="ARBA" id="ARBA00009986"/>
    </source>
</evidence>
<dbReference type="SUPFAM" id="SSF53720">
    <property type="entry name" value="ALDH-like"/>
    <property type="match status" value="1"/>
</dbReference>
<evidence type="ECO:0000256" key="3">
    <source>
        <dbReference type="PROSITE-ProRule" id="PRU10007"/>
    </source>
</evidence>
<dbReference type="InterPro" id="IPR016162">
    <property type="entry name" value="Ald_DH_N"/>
</dbReference>
<evidence type="ECO:0000256" key="2">
    <source>
        <dbReference type="ARBA" id="ARBA00023002"/>
    </source>
</evidence>
<evidence type="ECO:0000313" key="7">
    <source>
        <dbReference type="Proteomes" id="UP000236723"/>
    </source>
</evidence>
<dbReference type="Proteomes" id="UP000236723">
    <property type="component" value="Unassembled WGS sequence"/>
</dbReference>
<dbReference type="AlphaFoldDB" id="A0A1H6DXT6"/>
<keyword evidence="2 4" id="KW-0560">Oxidoreductase</keyword>
<protein>
    <submittedName>
        <fullName evidence="6">Acyl-CoA reductase</fullName>
    </submittedName>
</protein>
<dbReference type="InterPro" id="IPR015590">
    <property type="entry name" value="Aldehyde_DH_dom"/>
</dbReference>
<gene>
    <name evidence="6" type="ORF">SAMN04489712_12552</name>
</gene>
<accession>A0A1H6DXT6</accession>
<reference evidence="7" key="1">
    <citation type="submission" date="2016-10" db="EMBL/GenBank/DDBJ databases">
        <authorList>
            <person name="Varghese N."/>
            <person name="Submissions S."/>
        </authorList>
    </citation>
    <scope>NUCLEOTIDE SEQUENCE [LARGE SCALE GENOMIC DNA]</scope>
    <source>
        <strain evidence="7">DSM 43163</strain>
    </source>
</reference>
<evidence type="ECO:0000259" key="5">
    <source>
        <dbReference type="Pfam" id="PF00171"/>
    </source>
</evidence>
<dbReference type="Gene3D" id="3.40.605.10">
    <property type="entry name" value="Aldehyde Dehydrogenase, Chain A, domain 1"/>
    <property type="match status" value="1"/>
</dbReference>
<dbReference type="OrthoDB" id="6882680at2"/>
<dbReference type="RefSeq" id="WP_103943960.1">
    <property type="nucleotide sequence ID" value="NZ_FNVO01000025.1"/>
</dbReference>
<proteinExistence type="inferred from homology"/>
<dbReference type="CDD" id="cd07138">
    <property type="entry name" value="ALDH_CddD_SSP0762"/>
    <property type="match status" value="1"/>
</dbReference>
<dbReference type="Gene3D" id="3.40.309.10">
    <property type="entry name" value="Aldehyde Dehydrogenase, Chain A, domain 2"/>
    <property type="match status" value="1"/>
</dbReference>
<dbReference type="PANTHER" id="PTHR42804">
    <property type="entry name" value="ALDEHYDE DEHYDROGENASE"/>
    <property type="match status" value="1"/>
</dbReference>
<evidence type="ECO:0000256" key="4">
    <source>
        <dbReference type="RuleBase" id="RU003345"/>
    </source>
</evidence>
<feature type="active site" evidence="3">
    <location>
        <position position="262"/>
    </location>
</feature>